<reference evidence="2 3" key="1">
    <citation type="journal article" date="2016" name="Nat. Commun.">
        <title>Thousands of microbial genomes shed light on interconnected biogeochemical processes in an aquifer system.</title>
        <authorList>
            <person name="Anantharaman K."/>
            <person name="Brown C.T."/>
            <person name="Hug L.A."/>
            <person name="Sharon I."/>
            <person name="Castelle C.J."/>
            <person name="Probst A.J."/>
            <person name="Thomas B.C."/>
            <person name="Singh A."/>
            <person name="Wilkins M.J."/>
            <person name="Karaoz U."/>
            <person name="Brodie E.L."/>
            <person name="Williams K.H."/>
            <person name="Hubbard S.S."/>
            <person name="Banfield J.F."/>
        </authorList>
    </citation>
    <scope>NUCLEOTIDE SEQUENCE [LARGE SCALE GENOMIC DNA]</scope>
</reference>
<sequence length="96" mass="11039">MEWPCLEILFCVTVYLMGIKSFLVILVLSVVVTYLLPYVNLFLPINADGFGFPIKYGTSSFFGGSSFDLFAFFIDVVFWFAVIWGVWKLLSKVFKR</sequence>
<feature type="transmembrane region" description="Helical" evidence="1">
    <location>
        <begin position="12"/>
        <end position="36"/>
    </location>
</feature>
<dbReference type="EMBL" id="MFCL01000015">
    <property type="protein sequence ID" value="OGE16382.1"/>
    <property type="molecule type" value="Genomic_DNA"/>
</dbReference>
<organism evidence="2 3">
    <name type="scientific">Candidatus Daviesbacteria bacterium RIFCSPHIGHO2_01_FULL_36_37</name>
    <dbReference type="NCBI Taxonomy" id="1797758"/>
    <lineage>
        <taxon>Bacteria</taxon>
        <taxon>Candidatus Daviesiibacteriota</taxon>
    </lineage>
</organism>
<feature type="transmembrane region" description="Helical" evidence="1">
    <location>
        <begin position="69"/>
        <end position="90"/>
    </location>
</feature>
<evidence type="ECO:0000313" key="2">
    <source>
        <dbReference type="EMBL" id="OGE16382.1"/>
    </source>
</evidence>
<accession>A0A1F5IJ54</accession>
<evidence type="ECO:0000313" key="3">
    <source>
        <dbReference type="Proteomes" id="UP000178457"/>
    </source>
</evidence>
<dbReference type="Proteomes" id="UP000178457">
    <property type="component" value="Unassembled WGS sequence"/>
</dbReference>
<gene>
    <name evidence="2" type="ORF">A2858_04230</name>
</gene>
<dbReference type="AlphaFoldDB" id="A0A1F5IJ54"/>
<comment type="caution">
    <text evidence="2">The sequence shown here is derived from an EMBL/GenBank/DDBJ whole genome shotgun (WGS) entry which is preliminary data.</text>
</comment>
<protein>
    <submittedName>
        <fullName evidence="2">Uncharacterized protein</fullName>
    </submittedName>
</protein>
<keyword evidence="1" id="KW-0472">Membrane</keyword>
<name>A0A1F5IJ54_9BACT</name>
<keyword evidence="1" id="KW-1133">Transmembrane helix</keyword>
<proteinExistence type="predicted"/>
<evidence type="ECO:0000256" key="1">
    <source>
        <dbReference type="SAM" id="Phobius"/>
    </source>
</evidence>
<dbReference type="STRING" id="1797758.A2858_04230"/>
<keyword evidence="1" id="KW-0812">Transmembrane</keyword>